<feature type="compositionally biased region" description="Polar residues" evidence="1">
    <location>
        <begin position="42"/>
        <end position="88"/>
    </location>
</feature>
<evidence type="ECO:0000313" key="3">
    <source>
        <dbReference type="Proteomes" id="UP000887568"/>
    </source>
</evidence>
<dbReference type="AlphaFoldDB" id="A0A914BH96"/>
<dbReference type="RefSeq" id="XP_038075638.1">
    <property type="nucleotide sequence ID" value="XM_038219710.1"/>
</dbReference>
<organism evidence="2 3">
    <name type="scientific">Patiria miniata</name>
    <name type="common">Bat star</name>
    <name type="synonym">Asterina miniata</name>
    <dbReference type="NCBI Taxonomy" id="46514"/>
    <lineage>
        <taxon>Eukaryota</taxon>
        <taxon>Metazoa</taxon>
        <taxon>Echinodermata</taxon>
        <taxon>Eleutherozoa</taxon>
        <taxon>Asterozoa</taxon>
        <taxon>Asteroidea</taxon>
        <taxon>Valvatacea</taxon>
        <taxon>Valvatida</taxon>
        <taxon>Asterinidae</taxon>
        <taxon>Patiria</taxon>
    </lineage>
</organism>
<reference evidence="2" key="1">
    <citation type="submission" date="2022-11" db="UniProtKB">
        <authorList>
            <consortium name="EnsemblMetazoa"/>
        </authorList>
    </citation>
    <scope>IDENTIFICATION</scope>
</reference>
<feature type="region of interest" description="Disordered" evidence="1">
    <location>
        <begin position="1"/>
        <end position="133"/>
    </location>
</feature>
<keyword evidence="3" id="KW-1185">Reference proteome</keyword>
<dbReference type="EnsemblMetazoa" id="XM_038219710.1">
    <property type="protein sequence ID" value="XP_038075638.1"/>
    <property type="gene ID" value="LOC119743306"/>
</dbReference>
<feature type="compositionally biased region" description="Low complexity" evidence="1">
    <location>
        <begin position="103"/>
        <end position="117"/>
    </location>
</feature>
<accession>A0A914BH96</accession>
<sequence>MMEPSTSLNGLPEPESPRHQQESLQLQLQQQQQDTLPFGVQPTDQLQASVAGVEQSTTAQEESQSNNRTTNPLTWKQQQGWLDQSQPSDVPLKPLTSMSDAQPAEIAPAPLAPSSSSNTGGLPGNAALQTQEI</sequence>
<protein>
    <submittedName>
        <fullName evidence="2">Uncharacterized protein</fullName>
    </submittedName>
</protein>
<feature type="compositionally biased region" description="Low complexity" evidence="1">
    <location>
        <begin position="22"/>
        <end position="33"/>
    </location>
</feature>
<name>A0A914BH96_PATMI</name>
<dbReference type="Proteomes" id="UP000887568">
    <property type="component" value="Unplaced"/>
</dbReference>
<dbReference type="GeneID" id="119743306"/>
<evidence type="ECO:0000313" key="2">
    <source>
        <dbReference type="EnsemblMetazoa" id="XP_038075638.1"/>
    </source>
</evidence>
<proteinExistence type="predicted"/>
<evidence type="ECO:0000256" key="1">
    <source>
        <dbReference type="SAM" id="MobiDB-lite"/>
    </source>
</evidence>